<dbReference type="InterPro" id="IPR011009">
    <property type="entry name" value="Kinase-like_dom_sf"/>
</dbReference>
<dbReference type="InterPro" id="IPR051678">
    <property type="entry name" value="AGP_Transferase"/>
</dbReference>
<reference evidence="2 3" key="1">
    <citation type="submission" date="2024-01" db="EMBL/GenBank/DDBJ databases">
        <title>A draft genome for a cacao thread blight-causing isolate of Paramarasmius palmivorus.</title>
        <authorList>
            <person name="Baruah I.K."/>
            <person name="Bukari Y."/>
            <person name="Amoako-Attah I."/>
            <person name="Meinhardt L.W."/>
            <person name="Bailey B.A."/>
            <person name="Cohen S.P."/>
        </authorList>
    </citation>
    <scope>NUCLEOTIDE SEQUENCE [LARGE SCALE GENOMIC DNA]</scope>
    <source>
        <strain evidence="2 3">GH-12</strain>
    </source>
</reference>
<dbReference type="PANTHER" id="PTHR21310:SF15">
    <property type="entry name" value="AMINOGLYCOSIDE PHOSPHOTRANSFERASE DOMAIN-CONTAINING PROTEIN"/>
    <property type="match status" value="1"/>
</dbReference>
<dbReference type="InterPro" id="IPR002575">
    <property type="entry name" value="Aminoglycoside_PTrfase"/>
</dbReference>
<evidence type="ECO:0000313" key="2">
    <source>
        <dbReference type="EMBL" id="KAK7040776.1"/>
    </source>
</evidence>
<sequence>MNTINPQHEHQFSWLKAPTENEIARVVLAERAGMSELSFSSRVVNLHDGRFVKRSYRKELVFTEAMAMEFIRTHTTIPVPRVHMVFVHEDCAYIVMDTIPGQTLQNAASDFSPEACQNYAKQLRAIVDELGSLSHKLQSDVGISSPELCPIDSGRKNFYGQWPDKSFADNKLFGFKQTIPTFSSINELLSHILPPGEVLELPLDDASTRPVLTHSDLASQNIMVDTEGNILGILDWEMFGWYPAFWERMIVLGRACTRSPKIFDALEGTFGTFELEMERLSEIVVGLAGPMWID</sequence>
<protein>
    <recommendedName>
        <fullName evidence="1">Aminoglycoside phosphotransferase domain-containing protein</fullName>
    </recommendedName>
</protein>
<dbReference type="AlphaFoldDB" id="A0AAW0CQA2"/>
<accession>A0AAW0CQA2</accession>
<evidence type="ECO:0000259" key="1">
    <source>
        <dbReference type="Pfam" id="PF01636"/>
    </source>
</evidence>
<dbReference type="Gene3D" id="3.90.1200.10">
    <property type="match status" value="1"/>
</dbReference>
<feature type="domain" description="Aminoglycoside phosphotransferase" evidence="1">
    <location>
        <begin position="40"/>
        <end position="259"/>
    </location>
</feature>
<keyword evidence="3" id="KW-1185">Reference proteome</keyword>
<comment type="caution">
    <text evidence="2">The sequence shown here is derived from an EMBL/GenBank/DDBJ whole genome shotgun (WGS) entry which is preliminary data.</text>
</comment>
<evidence type="ECO:0000313" key="3">
    <source>
        <dbReference type="Proteomes" id="UP001383192"/>
    </source>
</evidence>
<name>A0AAW0CQA2_9AGAR</name>
<dbReference type="PANTHER" id="PTHR21310">
    <property type="entry name" value="AMINOGLYCOSIDE PHOSPHOTRANSFERASE-RELATED-RELATED"/>
    <property type="match status" value="1"/>
</dbReference>
<dbReference type="EMBL" id="JAYKXP010000036">
    <property type="protein sequence ID" value="KAK7040776.1"/>
    <property type="molecule type" value="Genomic_DNA"/>
</dbReference>
<dbReference type="Pfam" id="PF01636">
    <property type="entry name" value="APH"/>
    <property type="match status" value="1"/>
</dbReference>
<dbReference type="Proteomes" id="UP001383192">
    <property type="component" value="Unassembled WGS sequence"/>
</dbReference>
<gene>
    <name evidence="2" type="ORF">VNI00_009682</name>
</gene>
<dbReference type="Gene3D" id="3.30.200.150">
    <property type="match status" value="1"/>
</dbReference>
<dbReference type="SUPFAM" id="SSF56112">
    <property type="entry name" value="Protein kinase-like (PK-like)"/>
    <property type="match status" value="1"/>
</dbReference>
<proteinExistence type="predicted"/>
<organism evidence="2 3">
    <name type="scientific">Paramarasmius palmivorus</name>
    <dbReference type="NCBI Taxonomy" id="297713"/>
    <lineage>
        <taxon>Eukaryota</taxon>
        <taxon>Fungi</taxon>
        <taxon>Dikarya</taxon>
        <taxon>Basidiomycota</taxon>
        <taxon>Agaricomycotina</taxon>
        <taxon>Agaricomycetes</taxon>
        <taxon>Agaricomycetidae</taxon>
        <taxon>Agaricales</taxon>
        <taxon>Marasmiineae</taxon>
        <taxon>Marasmiaceae</taxon>
        <taxon>Paramarasmius</taxon>
    </lineage>
</organism>